<reference evidence="3 4" key="1">
    <citation type="submission" date="2013-07" db="EMBL/GenBank/DDBJ databases">
        <title>Thioclava pacifica DSM 10166 Genome Sequencing.</title>
        <authorList>
            <person name="Lai Q."/>
            <person name="Shao Z."/>
        </authorList>
    </citation>
    <scope>NUCLEOTIDE SEQUENCE [LARGE SCALE GENOMIC DNA]</scope>
    <source>
        <strain evidence="3 4">DSM 10166</strain>
    </source>
</reference>
<dbReference type="eggNOG" id="COG0438">
    <property type="taxonomic scope" value="Bacteria"/>
</dbReference>
<dbReference type="OrthoDB" id="9793726at2"/>
<evidence type="ECO:0000259" key="1">
    <source>
        <dbReference type="Pfam" id="PF00534"/>
    </source>
</evidence>
<dbReference type="AlphaFoldDB" id="A0A074JJJ6"/>
<comment type="caution">
    <text evidence="3">The sequence shown here is derived from an EMBL/GenBank/DDBJ whole genome shotgun (WGS) entry which is preliminary data.</text>
</comment>
<dbReference type="SUPFAM" id="SSF53756">
    <property type="entry name" value="UDP-Glycosyltransferase/glycogen phosphorylase"/>
    <property type="match status" value="1"/>
</dbReference>
<accession>A0A074JJJ6</accession>
<name>A0A074JJJ6_9RHOB</name>
<feature type="domain" description="Glycosyl transferase family 1" evidence="1">
    <location>
        <begin position="210"/>
        <end position="380"/>
    </location>
</feature>
<protein>
    <submittedName>
        <fullName evidence="3">Glycosyl transferase</fullName>
    </submittedName>
</protein>
<dbReference type="EMBL" id="AUND01000001">
    <property type="protein sequence ID" value="KEO56045.1"/>
    <property type="molecule type" value="Genomic_DNA"/>
</dbReference>
<dbReference type="GO" id="GO:0016757">
    <property type="term" value="F:glycosyltransferase activity"/>
    <property type="evidence" value="ECO:0007669"/>
    <property type="project" value="InterPro"/>
</dbReference>
<dbReference type="STRING" id="1353537.TP2_00565"/>
<sequence length="408" mass="45657">MKILFVHQNFPAQFVHLAPALAARGHDVLALTVETNQRPSPVKVMKYRKPEEVKLSSRLTRLYAESAQRGARVAFAARQLRDKHGFVPDVIFGHSGWGETLFLREVWPEAKLLIYAELMYRTTGMDTDFDAEFQHPGLESRISTTARSAHLIQAMVQADAGLSPTEFQAATFPPELRAKLTVCHDGIDCARLAPNPEARFSVPETTLTFRPGDEVLTFVNRSLEPYRGYHSFMRALPDVLAARPDAHVLIVGEEGQSYGGPPKDAASWKQKFLDEVRDRLDLSRVHFLGRIPYADYIDMLHVSRTHAYLTYPFVLSWSLMESMAAGCAVVASDTAPVRELITDGQTGRLVDFFDIPGWSRALTEGLANPERFAPMRTAARAHILDRYDLRTHCLPRLIAFVEGAVAQG</sequence>
<feature type="domain" description="Glycosyl transferase family 4" evidence="2">
    <location>
        <begin position="24"/>
        <end position="191"/>
    </location>
</feature>
<dbReference type="Pfam" id="PF00534">
    <property type="entry name" value="Glycos_transf_1"/>
    <property type="match status" value="1"/>
</dbReference>
<keyword evidence="3" id="KW-0808">Transferase</keyword>
<organism evidence="3 4">
    <name type="scientific">Thioclava pacifica DSM 10166</name>
    <dbReference type="NCBI Taxonomy" id="1353537"/>
    <lineage>
        <taxon>Bacteria</taxon>
        <taxon>Pseudomonadati</taxon>
        <taxon>Pseudomonadota</taxon>
        <taxon>Alphaproteobacteria</taxon>
        <taxon>Rhodobacterales</taxon>
        <taxon>Paracoccaceae</taxon>
        <taxon>Thioclava</taxon>
    </lineage>
</organism>
<dbReference type="Proteomes" id="UP000027432">
    <property type="component" value="Unassembled WGS sequence"/>
</dbReference>
<evidence type="ECO:0000313" key="4">
    <source>
        <dbReference type="Proteomes" id="UP000027432"/>
    </source>
</evidence>
<evidence type="ECO:0000313" key="3">
    <source>
        <dbReference type="EMBL" id="KEO56045.1"/>
    </source>
</evidence>
<dbReference type="InterPro" id="IPR001296">
    <property type="entry name" value="Glyco_trans_1"/>
</dbReference>
<dbReference type="Pfam" id="PF12000">
    <property type="entry name" value="Glyco_trans_4_3"/>
    <property type="match status" value="1"/>
</dbReference>
<keyword evidence="4" id="KW-1185">Reference proteome</keyword>
<proteinExistence type="predicted"/>
<gene>
    <name evidence="3" type="ORF">TP2_00565</name>
</gene>
<dbReference type="InterPro" id="IPR022623">
    <property type="entry name" value="Glyco_trans_4"/>
</dbReference>
<dbReference type="Gene3D" id="3.40.50.2000">
    <property type="entry name" value="Glycogen Phosphorylase B"/>
    <property type="match status" value="2"/>
</dbReference>
<dbReference type="RefSeq" id="WP_038072251.1">
    <property type="nucleotide sequence ID" value="NZ_AUND01000001.1"/>
</dbReference>
<evidence type="ECO:0000259" key="2">
    <source>
        <dbReference type="Pfam" id="PF12000"/>
    </source>
</evidence>
<dbReference type="PANTHER" id="PTHR12526">
    <property type="entry name" value="GLYCOSYLTRANSFERASE"/>
    <property type="match status" value="1"/>
</dbReference>